<feature type="transmembrane region" description="Helical" evidence="1">
    <location>
        <begin position="50"/>
        <end position="73"/>
    </location>
</feature>
<feature type="transmembrane region" description="Helical" evidence="1">
    <location>
        <begin position="155"/>
        <end position="172"/>
    </location>
</feature>
<protein>
    <recommendedName>
        <fullName evidence="6">DUF998 domain-containing protein</fullName>
    </recommendedName>
</protein>
<feature type="transmembrane region" description="Helical" evidence="1">
    <location>
        <begin position="119"/>
        <end position="143"/>
    </location>
</feature>
<proteinExistence type="predicted"/>
<name>R2QU17_9ENTE</name>
<dbReference type="EMBL" id="AJAK01000031">
    <property type="protein sequence ID" value="EOH71976.1"/>
    <property type="molecule type" value="Genomic_DNA"/>
</dbReference>
<dbReference type="AlphaFoldDB" id="R2QU17"/>
<keyword evidence="1" id="KW-1133">Transmembrane helix</keyword>
<dbReference type="EMBL" id="ASWA01000002">
    <property type="protein sequence ID" value="EOT70000.1"/>
    <property type="molecule type" value="Genomic_DNA"/>
</dbReference>
<organism evidence="2 4">
    <name type="scientific">Enterococcus malodoratus ATCC 43197</name>
    <dbReference type="NCBI Taxonomy" id="1158601"/>
    <lineage>
        <taxon>Bacteria</taxon>
        <taxon>Bacillati</taxon>
        <taxon>Bacillota</taxon>
        <taxon>Bacilli</taxon>
        <taxon>Lactobacillales</taxon>
        <taxon>Enterococcaceae</taxon>
        <taxon>Enterococcus</taxon>
    </lineage>
</organism>
<reference evidence="3 5" key="2">
    <citation type="submission" date="2013-03" db="EMBL/GenBank/DDBJ databases">
        <title>The Genome Sequence of Enterococcus malodoratus ATCC_43197 (PacBio/Illumina hybrid assembly).</title>
        <authorList>
            <consortium name="The Broad Institute Genomics Platform"/>
            <consortium name="The Broad Institute Genome Sequencing Center for Infectious Disease"/>
            <person name="Earl A."/>
            <person name="Russ C."/>
            <person name="Gilmore M."/>
            <person name="Surin D."/>
            <person name="Walker B."/>
            <person name="Young S."/>
            <person name="Zeng Q."/>
            <person name="Gargeya S."/>
            <person name="Fitzgerald M."/>
            <person name="Haas B."/>
            <person name="Abouelleil A."/>
            <person name="Allen A.W."/>
            <person name="Alvarado L."/>
            <person name="Arachchi H.M."/>
            <person name="Berlin A.M."/>
            <person name="Chapman S.B."/>
            <person name="Gainer-Dewar J."/>
            <person name="Goldberg J."/>
            <person name="Griggs A."/>
            <person name="Gujja S."/>
            <person name="Hansen M."/>
            <person name="Howarth C."/>
            <person name="Imamovic A."/>
            <person name="Ireland A."/>
            <person name="Larimer J."/>
            <person name="McCowan C."/>
            <person name="Murphy C."/>
            <person name="Pearson M."/>
            <person name="Poon T.W."/>
            <person name="Priest M."/>
            <person name="Roberts A."/>
            <person name="Saif S."/>
            <person name="Shea T."/>
            <person name="Sisk P."/>
            <person name="Sykes S."/>
            <person name="Wortman J."/>
            <person name="Nusbaum C."/>
            <person name="Birren B."/>
        </authorList>
    </citation>
    <scope>NUCLEOTIDE SEQUENCE [LARGE SCALE GENOMIC DNA]</scope>
    <source>
        <strain evidence="3 5">ATCC 43197</strain>
    </source>
</reference>
<dbReference type="PATRIC" id="fig|1158601.3.peg.4228"/>
<evidence type="ECO:0000313" key="4">
    <source>
        <dbReference type="Proteomes" id="UP000013783"/>
    </source>
</evidence>
<keyword evidence="5" id="KW-1185">Reference proteome</keyword>
<feature type="transmembrane region" description="Helical" evidence="1">
    <location>
        <begin position="7"/>
        <end position="30"/>
    </location>
</feature>
<dbReference type="STRING" id="71451.RV07_GL000459"/>
<evidence type="ECO:0000256" key="1">
    <source>
        <dbReference type="SAM" id="Phobius"/>
    </source>
</evidence>
<reference evidence="2 4" key="1">
    <citation type="submission" date="2013-02" db="EMBL/GenBank/DDBJ databases">
        <title>The Genome Sequence of Enterococcus malodoratus ATCC_43197.</title>
        <authorList>
            <consortium name="The Broad Institute Genome Sequencing Platform"/>
            <consortium name="The Broad Institute Genome Sequencing Center for Infectious Disease"/>
            <person name="Earl A.M."/>
            <person name="Gilmore M.S."/>
            <person name="Lebreton F."/>
            <person name="Walker B."/>
            <person name="Young S.K."/>
            <person name="Zeng Q."/>
            <person name="Gargeya S."/>
            <person name="Fitzgerald M."/>
            <person name="Haas B."/>
            <person name="Abouelleil A."/>
            <person name="Alvarado L."/>
            <person name="Arachchi H.M."/>
            <person name="Berlin A.M."/>
            <person name="Chapman S.B."/>
            <person name="Dewar J."/>
            <person name="Goldberg J."/>
            <person name="Griggs A."/>
            <person name="Gujja S."/>
            <person name="Hansen M."/>
            <person name="Howarth C."/>
            <person name="Imamovic A."/>
            <person name="Larimer J."/>
            <person name="McCowan C."/>
            <person name="Murphy C."/>
            <person name="Neiman D."/>
            <person name="Pearson M."/>
            <person name="Priest M."/>
            <person name="Roberts A."/>
            <person name="Saif S."/>
            <person name="Shea T."/>
            <person name="Sisk P."/>
            <person name="Sykes S."/>
            <person name="Wortman J."/>
            <person name="Nusbaum C."/>
            <person name="Birren B."/>
        </authorList>
    </citation>
    <scope>NUCLEOTIDE SEQUENCE [LARGE SCALE GENOMIC DNA]</scope>
    <source>
        <strain evidence="2 4">ATCC 43197</strain>
    </source>
</reference>
<dbReference type="Proteomes" id="UP000013783">
    <property type="component" value="Unassembled WGS sequence"/>
</dbReference>
<evidence type="ECO:0000313" key="5">
    <source>
        <dbReference type="Proteomes" id="UP000014148"/>
    </source>
</evidence>
<feature type="transmembrane region" description="Helical" evidence="1">
    <location>
        <begin position="192"/>
        <end position="209"/>
    </location>
</feature>
<dbReference type="Proteomes" id="UP000014148">
    <property type="component" value="Unassembled WGS sequence"/>
</dbReference>
<dbReference type="eggNOG" id="ENOG502ZCAM">
    <property type="taxonomic scope" value="Bacteria"/>
</dbReference>
<gene>
    <name evidence="3" type="ORF">I585_01479</name>
    <name evidence="2" type="ORF">UAI_04260</name>
</gene>
<keyword evidence="1" id="KW-0472">Membrane</keyword>
<sequence>MNVLKKYGFHFLLIGVISDFLTPYVLGIFYPELHQMTAVMSLFGDVGSPVRGAFLIWSVVAGCFYTLSLPAIYTTFKETSRPLAGLTAAAIGTYGIGDCIFTGLFSVDTADAQWNFSTWVHNIGSGIGYAGFLLFPLFLYLIYKKQNKRELSRRYFVLLLLSLTVAAIYGLARIPQLNQLVIFKQLGFWQRLSFVFNYLPIVALTMGEIKKRSR</sequence>
<accession>R2QU17</accession>
<keyword evidence="1" id="KW-0812">Transmembrane</keyword>
<dbReference type="Pfam" id="PF06197">
    <property type="entry name" value="DUF998"/>
    <property type="match status" value="1"/>
</dbReference>
<evidence type="ECO:0000313" key="3">
    <source>
        <dbReference type="EMBL" id="EOT70000.1"/>
    </source>
</evidence>
<comment type="caution">
    <text evidence="2">The sequence shown here is derived from an EMBL/GenBank/DDBJ whole genome shotgun (WGS) entry which is preliminary data.</text>
</comment>
<dbReference type="InterPro" id="IPR009339">
    <property type="entry name" value="DUF998"/>
</dbReference>
<dbReference type="RefSeq" id="WP_010743031.1">
    <property type="nucleotide sequence ID" value="NZ_KB946253.1"/>
</dbReference>
<evidence type="ECO:0000313" key="2">
    <source>
        <dbReference type="EMBL" id="EOH71976.1"/>
    </source>
</evidence>
<evidence type="ECO:0008006" key="6">
    <source>
        <dbReference type="Google" id="ProtNLM"/>
    </source>
</evidence>
<dbReference type="OrthoDB" id="2067339at2"/>
<feature type="transmembrane region" description="Helical" evidence="1">
    <location>
        <begin position="85"/>
        <end position="107"/>
    </location>
</feature>